<dbReference type="InterPro" id="IPR001304">
    <property type="entry name" value="C-type_lectin-like"/>
</dbReference>
<dbReference type="SUPFAM" id="SSF56436">
    <property type="entry name" value="C-type lectin-like"/>
    <property type="match status" value="3"/>
</dbReference>
<dbReference type="PANTHER" id="PTHR45784:SF3">
    <property type="entry name" value="C-TYPE LECTIN DOMAIN FAMILY 4 MEMBER K-LIKE-RELATED"/>
    <property type="match status" value="1"/>
</dbReference>
<dbReference type="CDD" id="cd00037">
    <property type="entry name" value="CLECT"/>
    <property type="match status" value="1"/>
</dbReference>
<dbReference type="PROSITE" id="PS00615">
    <property type="entry name" value="C_TYPE_LECTIN_1"/>
    <property type="match status" value="1"/>
</dbReference>
<feature type="domain" description="C-type lectin" evidence="3">
    <location>
        <begin position="166"/>
        <end position="276"/>
    </location>
</feature>
<dbReference type="InterPro" id="IPR016187">
    <property type="entry name" value="CTDL_fold"/>
</dbReference>
<organism evidence="4 5">
    <name type="scientific">Conger conger</name>
    <name type="common">Conger eel</name>
    <name type="synonym">Muraena conger</name>
    <dbReference type="NCBI Taxonomy" id="82655"/>
    <lineage>
        <taxon>Eukaryota</taxon>
        <taxon>Metazoa</taxon>
        <taxon>Chordata</taxon>
        <taxon>Craniata</taxon>
        <taxon>Vertebrata</taxon>
        <taxon>Euteleostomi</taxon>
        <taxon>Actinopterygii</taxon>
        <taxon>Neopterygii</taxon>
        <taxon>Teleostei</taxon>
        <taxon>Anguilliformes</taxon>
        <taxon>Congridae</taxon>
        <taxon>Conger</taxon>
    </lineage>
</organism>
<feature type="domain" description="C-type lectin" evidence="3">
    <location>
        <begin position="365"/>
        <end position="479"/>
    </location>
</feature>
<dbReference type="EMBL" id="JAFJMO010000001">
    <property type="protein sequence ID" value="KAJ8288043.1"/>
    <property type="molecule type" value="Genomic_DNA"/>
</dbReference>
<comment type="caution">
    <text evidence="4">The sequence shown here is derived from an EMBL/GenBank/DDBJ whole genome shotgun (WGS) entry which is preliminary data.</text>
</comment>
<proteinExistence type="predicted"/>
<dbReference type="InterPro" id="IPR016186">
    <property type="entry name" value="C-type_lectin-like/link_sf"/>
</dbReference>
<dbReference type="PANTHER" id="PTHR45784">
    <property type="entry name" value="C-TYPE LECTIN DOMAIN FAMILY 20 MEMBER A-RELATED"/>
    <property type="match status" value="1"/>
</dbReference>
<keyword evidence="1" id="KW-1015">Disulfide bond</keyword>
<feature type="compositionally biased region" description="Low complexity" evidence="2">
    <location>
        <begin position="305"/>
        <end position="320"/>
    </location>
</feature>
<dbReference type="PROSITE" id="PS50041">
    <property type="entry name" value="C_TYPE_LECTIN_2"/>
    <property type="match status" value="3"/>
</dbReference>
<dbReference type="OrthoDB" id="441660at2759"/>
<feature type="compositionally biased region" description="Polar residues" evidence="2">
    <location>
        <begin position="289"/>
        <end position="304"/>
    </location>
</feature>
<feature type="domain" description="C-type lectin" evidence="3">
    <location>
        <begin position="46"/>
        <end position="161"/>
    </location>
</feature>
<dbReference type="Proteomes" id="UP001152803">
    <property type="component" value="Unassembled WGS sequence"/>
</dbReference>
<reference evidence="4" key="1">
    <citation type="journal article" date="2023" name="Science">
        <title>Genome structures resolve the early diversification of teleost fishes.</title>
        <authorList>
            <person name="Parey E."/>
            <person name="Louis A."/>
            <person name="Montfort J."/>
            <person name="Bouchez O."/>
            <person name="Roques C."/>
            <person name="Iampietro C."/>
            <person name="Lluch J."/>
            <person name="Castinel A."/>
            <person name="Donnadieu C."/>
            <person name="Desvignes T."/>
            <person name="Floi Bucao C."/>
            <person name="Jouanno E."/>
            <person name="Wen M."/>
            <person name="Mejri S."/>
            <person name="Dirks R."/>
            <person name="Jansen H."/>
            <person name="Henkel C."/>
            <person name="Chen W.J."/>
            <person name="Zahm M."/>
            <person name="Cabau C."/>
            <person name="Klopp C."/>
            <person name="Thompson A.W."/>
            <person name="Robinson-Rechavi M."/>
            <person name="Braasch I."/>
            <person name="Lecointre G."/>
            <person name="Bobe J."/>
            <person name="Postlethwait J.H."/>
            <person name="Berthelot C."/>
            <person name="Roest Crollius H."/>
            <person name="Guiguen Y."/>
        </authorList>
    </citation>
    <scope>NUCLEOTIDE SEQUENCE</scope>
    <source>
        <strain evidence="4">Concon-B</strain>
    </source>
</reference>
<feature type="region of interest" description="Disordered" evidence="2">
    <location>
        <begin position="285"/>
        <end position="320"/>
    </location>
</feature>
<dbReference type="SMART" id="SM00034">
    <property type="entry name" value="CLECT"/>
    <property type="match status" value="3"/>
</dbReference>
<keyword evidence="5" id="KW-1185">Reference proteome</keyword>
<dbReference type="InterPro" id="IPR018378">
    <property type="entry name" value="C-type_lectin_CS"/>
</dbReference>
<evidence type="ECO:0000259" key="3">
    <source>
        <dbReference type="PROSITE" id="PS50041"/>
    </source>
</evidence>
<dbReference type="Pfam" id="PF00059">
    <property type="entry name" value="Lectin_C"/>
    <property type="match status" value="3"/>
</dbReference>
<evidence type="ECO:0000313" key="4">
    <source>
        <dbReference type="EMBL" id="KAJ8288043.1"/>
    </source>
</evidence>
<evidence type="ECO:0000256" key="1">
    <source>
        <dbReference type="ARBA" id="ARBA00023157"/>
    </source>
</evidence>
<protein>
    <recommendedName>
        <fullName evidence="3">C-type lectin domain-containing protein</fullName>
    </recommendedName>
</protein>
<dbReference type="AlphaFoldDB" id="A0A9Q1I8T0"/>
<gene>
    <name evidence="4" type="ORF">COCON_G00007020</name>
</gene>
<name>A0A9Q1I8T0_CONCO</name>
<evidence type="ECO:0000313" key="5">
    <source>
        <dbReference type="Proteomes" id="UP001152803"/>
    </source>
</evidence>
<sequence length="486" mass="56240">MSLCVLLNVVQIVRWKSAVMKNRASVFPFLIILGCCSLISGLSPQYHFVNDQKNWTEAQKYCREKYSDLASMYNSAGIESIREAVHSGFSGRAWIGLERGDLFKWHWSLADRDFYRDGELEFRNWKQGEPKNDHKESCAAMYPSGKWFDDNCNNKRHFICLKGRSNGNKGFILLQQMKTWRKAQAFCRANHEDLVSVRNQSENQEILHLLQLQSAWIGLFSDSWKWSDHSNSSFRFWRSKQPNNLRGKQHCVGVVLEDSGRWNDFQCKGSRPFFCQGRMKSQAPLPTVESVTHSVTHKSTNQAPSKYTSQKSSTEQQTTGYETTQLEKYITTTGPTDKETLTTKYKYAEHITTEKAMMERTTEDYLILIQENMTWNEALHYCRMRHINLVSVTSVATQKWVAKKAENASTAHVWLGLRFTCVFKFWFWITSETGCYQNWAHGHEPVGMEECGHTGAIESGGEHQWVSLPETEKLNFICYTCDGQRH</sequence>
<accession>A0A9Q1I8T0</accession>
<evidence type="ECO:0000256" key="2">
    <source>
        <dbReference type="SAM" id="MobiDB-lite"/>
    </source>
</evidence>
<dbReference type="Gene3D" id="3.10.100.10">
    <property type="entry name" value="Mannose-Binding Protein A, subunit A"/>
    <property type="match status" value="3"/>
</dbReference>